<feature type="compositionally biased region" description="Polar residues" evidence="1">
    <location>
        <begin position="505"/>
        <end position="515"/>
    </location>
</feature>
<evidence type="ECO:0000256" key="1">
    <source>
        <dbReference type="SAM" id="MobiDB-lite"/>
    </source>
</evidence>
<proteinExistence type="predicted"/>
<feature type="region of interest" description="Disordered" evidence="1">
    <location>
        <begin position="557"/>
        <end position="583"/>
    </location>
</feature>
<feature type="compositionally biased region" description="Basic and acidic residues" evidence="1">
    <location>
        <begin position="275"/>
        <end position="292"/>
    </location>
</feature>
<feature type="compositionally biased region" description="Basic and acidic residues" evidence="1">
    <location>
        <begin position="559"/>
        <end position="575"/>
    </location>
</feature>
<feature type="compositionally biased region" description="Basic and acidic residues" evidence="1">
    <location>
        <begin position="417"/>
        <end position="433"/>
    </location>
</feature>
<dbReference type="Proteomes" id="UP001288320">
    <property type="component" value="Unassembled WGS sequence"/>
</dbReference>
<evidence type="ECO:0000313" key="4">
    <source>
        <dbReference type="Proteomes" id="UP001288320"/>
    </source>
</evidence>
<keyword evidence="2" id="KW-0472">Membrane</keyword>
<feature type="compositionally biased region" description="Basic and acidic residues" evidence="1">
    <location>
        <begin position="346"/>
        <end position="362"/>
    </location>
</feature>
<protein>
    <recommendedName>
        <fullName evidence="5">Gram-positive cocci surface proteins LPxTG domain-containing protein</fullName>
    </recommendedName>
</protein>
<feature type="compositionally biased region" description="Basic and acidic residues" evidence="1">
    <location>
        <begin position="133"/>
        <end position="149"/>
    </location>
</feature>
<dbReference type="RefSeq" id="WP_143231866.1">
    <property type="nucleotide sequence ID" value="NZ_CAUPFC010000009.1"/>
</dbReference>
<dbReference type="GeneID" id="92814460"/>
<reference evidence="3" key="1">
    <citation type="submission" date="2023-10" db="EMBL/GenBank/DDBJ databases">
        <title>Whole Genome based description of the genera Actinobaculum and Actinotignum reveals a complex phylogenetic relationship within the species included in the genus Actinotignum.</title>
        <authorList>
            <person name="Jensen C.S."/>
            <person name="Dargis R."/>
            <person name="Kemp M."/>
            <person name="Christensen J.J."/>
        </authorList>
    </citation>
    <scope>NUCLEOTIDE SEQUENCE</scope>
    <source>
        <strain evidence="3">SLA_B245</strain>
    </source>
</reference>
<feature type="compositionally biased region" description="Basic and acidic residues" evidence="1">
    <location>
        <begin position="630"/>
        <end position="646"/>
    </location>
</feature>
<feature type="transmembrane region" description="Helical" evidence="2">
    <location>
        <begin position="1015"/>
        <end position="1033"/>
    </location>
</feature>
<evidence type="ECO:0000256" key="2">
    <source>
        <dbReference type="SAM" id="Phobius"/>
    </source>
</evidence>
<dbReference type="EMBL" id="JAWNFV010000023">
    <property type="protein sequence ID" value="MDY5141392.1"/>
    <property type="molecule type" value="Genomic_DNA"/>
</dbReference>
<organism evidence="3 4">
    <name type="scientific">Actinotignum timonense</name>
    <dbReference type="NCBI Taxonomy" id="1870995"/>
    <lineage>
        <taxon>Bacteria</taxon>
        <taxon>Bacillati</taxon>
        <taxon>Actinomycetota</taxon>
        <taxon>Actinomycetes</taxon>
        <taxon>Actinomycetales</taxon>
        <taxon>Actinomycetaceae</taxon>
        <taxon>Actinotignum</taxon>
    </lineage>
</organism>
<keyword evidence="2" id="KW-1133">Transmembrane helix</keyword>
<accession>A0AAW9HE72</accession>
<sequence>MVSANPITIYTDEQLPSLTYTVLPAGVENQLEGQLETTYSNGLGPGEYPISQGGLRLKREALSTYSLKFVPSTVTVKEKPAQPKPQVTATNWVDGAKDCNTRKVTQSRTVTATPYRWDSSARKWVLDASKASKKAESRQRDMNDGEHRACTPQPPAQVTSTAWVDGAKDCNTRKVSQSRTVTTTPHKWDSGKRQWVLDTSKASKKTETRQRDMNDGEHRACSPQPPAQVTATNWVDGAKDCNTRKVSQSRTVTTTPYKWDSGKRKWVLDTAKASKKTETRQRDMNDGEHRECTPQPPAQVTATNWADGAKDCNTRKVSQSRTVTTTPYKWDSGKRQWVLDTAKASKKSETRQRDMNDGEHRACTPQPNPQVTAANWVDGAKDCNTRKVTQSRTVTTTPYKWDSGKRQWVLDTAKVSKKTESRQRDMNDGEHRACTPQPPAQVTATDWVDGAKDCNARKVSQSRTVTTTPYKWDSGSRKWVLDTSKASKKTESRQRDMNDGEHRQCTPQPSAQVTSTDWVDGAKDCNTRKVSQSRTVTTTPHRWDSGKRQWVLDTAKASKKTETRQREMNDGEHRACTPQPNPQVTATNWVDGAKDCNTRKVSQSRTVTTTPHKWDSSQRKWVPDTGKAVKRTETRQRDMNDGEHKACSPQPPAQVTATNWVDGAKDCNTRKVTQSRTVTTTPSKWDSFQRKWVLDSAASSTKTETRQREMNDDEHQACTPRIPVQVTHSDWVDGSKDCNTRKVTQSRTVTTTPSKWDSSQRKWVLDTAASSTKTETRERDMNDAEHQACTPRLPVQVTHSDWVDGSKDCNTRKVTQSRTVTTTPPKWDSGKRQWVLDTAKASKKTETRERDMDERELGECVNVALTVSKDTLTVVKGQPVLEPLSVEATSTTDAGLISLQTVCAPKHDGQADTDQNALPVGVELVRVKQAPDGVELAGNGARTVGEVDGNATQAELGTYRCWVYATKPGITIDPLTGAANGPNAVEGVGWARKPLSVEVVQPALPKTGGAGMNRTAGLGALLIVGVTGGWWWAQTRRKKGVGRRA</sequence>
<evidence type="ECO:0000313" key="3">
    <source>
        <dbReference type="EMBL" id="MDY5141392.1"/>
    </source>
</evidence>
<feature type="compositionally biased region" description="Basic and acidic residues" evidence="1">
    <location>
        <begin position="204"/>
        <end position="220"/>
    </location>
</feature>
<feature type="region of interest" description="Disordered" evidence="1">
    <location>
        <begin position="601"/>
        <end position="653"/>
    </location>
</feature>
<keyword evidence="2" id="KW-0812">Transmembrane</keyword>
<feature type="compositionally biased region" description="Basic and acidic residues" evidence="1">
    <location>
        <begin position="488"/>
        <end position="504"/>
    </location>
</feature>
<feature type="region of interest" description="Disordered" evidence="1">
    <location>
        <begin position="202"/>
        <end position="227"/>
    </location>
</feature>
<comment type="caution">
    <text evidence="3">The sequence shown here is derived from an EMBL/GenBank/DDBJ whole genome shotgun (WGS) entry which is preliminary data.</text>
</comment>
<feature type="region of interest" description="Disordered" evidence="1">
    <location>
        <begin position="416"/>
        <end position="440"/>
    </location>
</feature>
<gene>
    <name evidence="3" type="ORF">R6G74_08755</name>
</gene>
<feature type="compositionally biased region" description="Basic and acidic residues" evidence="1">
    <location>
        <begin position="612"/>
        <end position="622"/>
    </location>
</feature>
<feature type="region of interest" description="Disordered" evidence="1">
    <location>
        <begin position="130"/>
        <end position="158"/>
    </location>
</feature>
<feature type="compositionally biased region" description="Polar residues" evidence="1">
    <location>
        <begin position="601"/>
        <end position="611"/>
    </location>
</feature>
<feature type="region of interest" description="Disordered" evidence="1">
    <location>
        <begin position="273"/>
        <end position="301"/>
    </location>
</feature>
<name>A0AAW9HE72_9ACTO</name>
<evidence type="ECO:0008006" key="5">
    <source>
        <dbReference type="Google" id="ProtNLM"/>
    </source>
</evidence>
<feature type="region of interest" description="Disordered" evidence="1">
    <location>
        <begin position="482"/>
        <end position="515"/>
    </location>
</feature>
<feature type="region of interest" description="Disordered" evidence="1">
    <location>
        <begin position="342"/>
        <end position="370"/>
    </location>
</feature>
<dbReference type="AlphaFoldDB" id="A0AAW9HE72"/>